<dbReference type="Proteomes" id="UP001207654">
    <property type="component" value="Unassembled WGS sequence"/>
</dbReference>
<dbReference type="CDD" id="cd03228">
    <property type="entry name" value="ABCC_MRP_Like"/>
    <property type="match status" value="1"/>
</dbReference>
<dbReference type="InterPro" id="IPR003439">
    <property type="entry name" value="ABC_transporter-like_ATP-bd"/>
</dbReference>
<comment type="subcellular location">
    <subcellularLocation>
        <location evidence="1">Cell membrane</location>
        <topology evidence="1">Multi-pass membrane protein</topology>
    </subcellularLocation>
</comment>
<proteinExistence type="predicted"/>
<dbReference type="PANTHER" id="PTHR24221:SF654">
    <property type="entry name" value="ATP-BINDING CASSETTE SUB-FAMILY B MEMBER 6"/>
    <property type="match status" value="1"/>
</dbReference>
<comment type="caution">
    <text evidence="10">The sequence shown here is derived from an EMBL/GenBank/DDBJ whole genome shotgun (WGS) entry which is preliminary data.</text>
</comment>
<dbReference type="PROSITE" id="PS50929">
    <property type="entry name" value="ABC_TM1F"/>
    <property type="match status" value="1"/>
</dbReference>
<keyword evidence="5 7" id="KW-1133">Transmembrane helix</keyword>
<evidence type="ECO:0000259" key="8">
    <source>
        <dbReference type="PROSITE" id="PS50893"/>
    </source>
</evidence>
<keyword evidence="2 7" id="KW-0812">Transmembrane</keyword>
<keyword evidence="11" id="KW-1185">Reference proteome</keyword>
<keyword evidence="3" id="KW-0547">Nucleotide-binding</keyword>
<sequence>MLKLVVMLLRTSRRALFITLCFGLASGASSAALLSLINQSLQRPYEDRTQLGLAFCGLAVVAMLTRAGSQMLLNSMHQGIVMDLRRRLARQFLATSLRHLEQTGSHRLLSSMSSDTTMVGVGMTALPEVFISITILMGSLVYLAWISWKMLLVMLAFMTIGSLAFSWATNPAIKLRHQVRQSENALFKRFMSLMDGAKELRLHRPRRNEFLERVLDPMVSQIRTQWVRAENLFAMASSGGMFLYMFVIGLLLFVMPRFAPVTQAALVSYTLVIMYLQQPLNTILSTMAYVNRSVVALENLQKLGLNLTPENETPPALPAETPARLRSFRTLELRGITHTYRRENDDSSFTLGPIDLTVNRGELIFLVGGNGSGKTTLAKLLTGLYAPEGGQLLVDGQPIRDEERDEYRQLFSAVFFDFHLFEQLLGLGSTEQLDQAQHYLSKLLLDRKVKIENGSFSTTELSQGQRKRLALLTAYLEDRPFYIFDEWAADQDPSFKEIFYKEILPDLKRLGKTVLVISHDDRYFRLADRLLHIDAGQLTPMAQPRLEQVGT</sequence>
<organism evidence="10 11">
    <name type="scientific">Archangium lansingense</name>
    <dbReference type="NCBI Taxonomy" id="2995310"/>
    <lineage>
        <taxon>Bacteria</taxon>
        <taxon>Pseudomonadati</taxon>
        <taxon>Myxococcota</taxon>
        <taxon>Myxococcia</taxon>
        <taxon>Myxococcales</taxon>
        <taxon>Cystobacterineae</taxon>
        <taxon>Archangiaceae</taxon>
        <taxon>Archangium</taxon>
    </lineage>
</organism>
<evidence type="ECO:0000313" key="10">
    <source>
        <dbReference type="EMBL" id="MCY1078720.1"/>
    </source>
</evidence>
<gene>
    <name evidence="10" type="ORF">OV287_30075</name>
</gene>
<dbReference type="SMART" id="SM00382">
    <property type="entry name" value="AAA"/>
    <property type="match status" value="1"/>
</dbReference>
<dbReference type="InterPro" id="IPR017871">
    <property type="entry name" value="ABC_transporter-like_CS"/>
</dbReference>
<dbReference type="InterPro" id="IPR039421">
    <property type="entry name" value="Type_1_exporter"/>
</dbReference>
<dbReference type="Gene3D" id="3.40.50.300">
    <property type="entry name" value="P-loop containing nucleotide triphosphate hydrolases"/>
    <property type="match status" value="1"/>
</dbReference>
<dbReference type="Gene3D" id="1.20.1560.10">
    <property type="entry name" value="ABC transporter type 1, transmembrane domain"/>
    <property type="match status" value="1"/>
</dbReference>
<reference evidence="10 11" key="1">
    <citation type="submission" date="2022-11" db="EMBL/GenBank/DDBJ databases">
        <title>Minimal conservation of predation-associated metabolite biosynthetic gene clusters underscores biosynthetic potential of Myxococcota including descriptions for ten novel species: Archangium lansinium sp. nov., Myxococcus landrumus sp. nov., Nannocystis bai.</title>
        <authorList>
            <person name="Ahearne A."/>
            <person name="Stevens C."/>
            <person name="Phillips K."/>
        </authorList>
    </citation>
    <scope>NUCLEOTIDE SEQUENCE [LARGE SCALE GENOMIC DNA]</scope>
    <source>
        <strain evidence="10 11">MIWBW</strain>
    </source>
</reference>
<evidence type="ECO:0000256" key="2">
    <source>
        <dbReference type="ARBA" id="ARBA00022692"/>
    </source>
</evidence>
<protein>
    <submittedName>
        <fullName evidence="10">Cyclic peptide export ABC transporter</fullName>
    </submittedName>
</protein>
<feature type="domain" description="ABC transporter" evidence="8">
    <location>
        <begin position="331"/>
        <end position="549"/>
    </location>
</feature>
<evidence type="ECO:0000256" key="1">
    <source>
        <dbReference type="ARBA" id="ARBA00004651"/>
    </source>
</evidence>
<evidence type="ECO:0000259" key="9">
    <source>
        <dbReference type="PROSITE" id="PS50929"/>
    </source>
</evidence>
<feature type="domain" description="ABC transmembrane type-1" evidence="9">
    <location>
        <begin position="15"/>
        <end position="292"/>
    </location>
</feature>
<feature type="transmembrane region" description="Helical" evidence="7">
    <location>
        <begin position="117"/>
        <end position="145"/>
    </location>
</feature>
<dbReference type="PANTHER" id="PTHR24221">
    <property type="entry name" value="ATP-BINDING CASSETTE SUB-FAMILY B"/>
    <property type="match status" value="1"/>
</dbReference>
<accession>A0ABT4AAM5</accession>
<evidence type="ECO:0000256" key="6">
    <source>
        <dbReference type="ARBA" id="ARBA00023136"/>
    </source>
</evidence>
<dbReference type="SUPFAM" id="SSF52540">
    <property type="entry name" value="P-loop containing nucleoside triphosphate hydrolases"/>
    <property type="match status" value="1"/>
</dbReference>
<dbReference type="SUPFAM" id="SSF90123">
    <property type="entry name" value="ABC transporter transmembrane region"/>
    <property type="match status" value="1"/>
</dbReference>
<dbReference type="NCBIfam" id="TIGR01194">
    <property type="entry name" value="cyc_pep_trnsptr"/>
    <property type="match status" value="1"/>
</dbReference>
<dbReference type="InterPro" id="IPR005898">
    <property type="entry name" value="Cyc_pep_transpt_SyrD/YojI"/>
</dbReference>
<name>A0ABT4AAM5_9BACT</name>
<keyword evidence="6 7" id="KW-0472">Membrane</keyword>
<dbReference type="RefSeq" id="WP_267537485.1">
    <property type="nucleotide sequence ID" value="NZ_JAPNKA010000001.1"/>
</dbReference>
<feature type="transmembrane region" description="Helical" evidence="7">
    <location>
        <begin position="232"/>
        <end position="252"/>
    </location>
</feature>
<evidence type="ECO:0000313" key="11">
    <source>
        <dbReference type="Proteomes" id="UP001207654"/>
    </source>
</evidence>
<evidence type="ECO:0000256" key="7">
    <source>
        <dbReference type="SAM" id="Phobius"/>
    </source>
</evidence>
<evidence type="ECO:0000256" key="4">
    <source>
        <dbReference type="ARBA" id="ARBA00022840"/>
    </source>
</evidence>
<keyword evidence="4" id="KW-0067">ATP-binding</keyword>
<dbReference type="InterPro" id="IPR027417">
    <property type="entry name" value="P-loop_NTPase"/>
</dbReference>
<dbReference type="PROSITE" id="PS50893">
    <property type="entry name" value="ABC_TRANSPORTER_2"/>
    <property type="match status" value="1"/>
</dbReference>
<dbReference type="PROSITE" id="PS00211">
    <property type="entry name" value="ABC_TRANSPORTER_1"/>
    <property type="match status" value="1"/>
</dbReference>
<dbReference type="EMBL" id="JAPNKA010000001">
    <property type="protein sequence ID" value="MCY1078720.1"/>
    <property type="molecule type" value="Genomic_DNA"/>
</dbReference>
<dbReference type="InterPro" id="IPR003593">
    <property type="entry name" value="AAA+_ATPase"/>
</dbReference>
<dbReference type="Pfam" id="PF00005">
    <property type="entry name" value="ABC_tran"/>
    <property type="match status" value="1"/>
</dbReference>
<dbReference type="InterPro" id="IPR011527">
    <property type="entry name" value="ABC1_TM_dom"/>
</dbReference>
<evidence type="ECO:0000256" key="5">
    <source>
        <dbReference type="ARBA" id="ARBA00022989"/>
    </source>
</evidence>
<evidence type="ECO:0000256" key="3">
    <source>
        <dbReference type="ARBA" id="ARBA00022741"/>
    </source>
</evidence>
<feature type="transmembrane region" description="Helical" evidence="7">
    <location>
        <begin position="151"/>
        <end position="170"/>
    </location>
</feature>
<dbReference type="Pfam" id="PF00664">
    <property type="entry name" value="ABC_membrane"/>
    <property type="match status" value="1"/>
</dbReference>
<dbReference type="InterPro" id="IPR036640">
    <property type="entry name" value="ABC1_TM_sf"/>
</dbReference>